<sequence>MREELIKALELVLEGNWDEAHEIAQSKEGQAEYDRVHALLHRIEGDEWNARYWYNRCGIPFPKISTEEEAKMLLQQYHFL</sequence>
<accession>E4RW88</accession>
<protein>
    <submittedName>
        <fullName evidence="1">Uncharacterized protein</fullName>
    </submittedName>
</protein>
<dbReference type="EMBL" id="CP002305">
    <property type="protein sequence ID" value="ADQ17123.1"/>
    <property type="molecule type" value="Genomic_DNA"/>
</dbReference>
<organism evidence="1 2">
    <name type="scientific">Leadbetterella byssophila (strain DSM 17132 / JCM 16389 / KACC 11308 / NBRC 106382 / 4M15)</name>
    <dbReference type="NCBI Taxonomy" id="649349"/>
    <lineage>
        <taxon>Bacteria</taxon>
        <taxon>Pseudomonadati</taxon>
        <taxon>Bacteroidota</taxon>
        <taxon>Cytophagia</taxon>
        <taxon>Cytophagales</taxon>
        <taxon>Leadbetterellaceae</taxon>
        <taxon>Leadbetterella</taxon>
    </lineage>
</organism>
<reference key="1">
    <citation type="submission" date="2010-11" db="EMBL/GenBank/DDBJ databases">
        <title>The complete genome of Leadbetterella byssophila DSM 17132.</title>
        <authorList>
            <consortium name="US DOE Joint Genome Institute (JGI-PGF)"/>
            <person name="Lucas S."/>
            <person name="Copeland A."/>
            <person name="Lapidus A."/>
            <person name="Glavina del Rio T."/>
            <person name="Dalin E."/>
            <person name="Tice H."/>
            <person name="Bruce D."/>
            <person name="Goodwin L."/>
            <person name="Pitluck S."/>
            <person name="Kyrpides N."/>
            <person name="Mavromatis K."/>
            <person name="Ivanova N."/>
            <person name="Teshima H."/>
            <person name="Brettin T."/>
            <person name="Detter J.C."/>
            <person name="Han C."/>
            <person name="Tapia R."/>
            <person name="Land M."/>
            <person name="Hauser L."/>
            <person name="Markowitz V."/>
            <person name="Cheng J.-F."/>
            <person name="Hugenholtz P."/>
            <person name="Woyke T."/>
            <person name="Wu D."/>
            <person name="Tindall B."/>
            <person name="Pomrenke H.G."/>
            <person name="Brambilla E."/>
            <person name="Klenk H.-P."/>
            <person name="Eisen J.A."/>
        </authorList>
    </citation>
    <scope>NUCLEOTIDE SEQUENCE [LARGE SCALE GENOMIC DNA]</scope>
    <source>
        <strain>DSM 17132</strain>
    </source>
</reference>
<dbReference type="AlphaFoldDB" id="E4RW88"/>
<dbReference type="Proteomes" id="UP000007435">
    <property type="component" value="Chromosome"/>
</dbReference>
<proteinExistence type="predicted"/>
<evidence type="ECO:0000313" key="1">
    <source>
        <dbReference type="EMBL" id="ADQ17123.1"/>
    </source>
</evidence>
<gene>
    <name evidence="1" type="ordered locus">Lbys_1409</name>
</gene>
<name>E4RW88_LEAB4</name>
<dbReference type="HOGENOM" id="CLU_165468_1_1_10"/>
<keyword evidence="2" id="KW-1185">Reference proteome</keyword>
<dbReference type="STRING" id="649349.Lbys_1409"/>
<dbReference type="RefSeq" id="WP_013408172.1">
    <property type="nucleotide sequence ID" value="NC_014655.1"/>
</dbReference>
<dbReference type="KEGG" id="lby:Lbys_1409"/>
<evidence type="ECO:0000313" key="2">
    <source>
        <dbReference type="Proteomes" id="UP000007435"/>
    </source>
</evidence>
<reference evidence="1 2" key="2">
    <citation type="journal article" date="2011" name="Stand. Genomic Sci.">
        <title>Complete genome sequence of Leadbetterella byssophila type strain (4M15).</title>
        <authorList>
            <person name="Abt B."/>
            <person name="Teshima H."/>
            <person name="Lucas S."/>
            <person name="Lapidus A."/>
            <person name="Del Rio T.G."/>
            <person name="Nolan M."/>
            <person name="Tice H."/>
            <person name="Cheng J.F."/>
            <person name="Pitluck S."/>
            <person name="Liolios K."/>
            <person name="Pagani I."/>
            <person name="Ivanova N."/>
            <person name="Mavromatis K."/>
            <person name="Pati A."/>
            <person name="Tapia R."/>
            <person name="Han C."/>
            <person name="Goodwin L."/>
            <person name="Chen A."/>
            <person name="Palaniappan K."/>
            <person name="Land M."/>
            <person name="Hauser L."/>
            <person name="Chang Y.J."/>
            <person name="Jeffries C.D."/>
            <person name="Rohde M."/>
            <person name="Goker M."/>
            <person name="Tindall B.J."/>
            <person name="Detter J.C."/>
            <person name="Woyke T."/>
            <person name="Bristow J."/>
            <person name="Eisen J.A."/>
            <person name="Markowitz V."/>
            <person name="Hugenholtz P."/>
            <person name="Klenk H.P."/>
            <person name="Kyrpides N.C."/>
        </authorList>
    </citation>
    <scope>NUCLEOTIDE SEQUENCE [LARGE SCALE GENOMIC DNA]</scope>
    <source>
        <strain evidence="2">DSM 17132 / JCM 16389 / KACC 11308 / NBRC 106382 / 4M15</strain>
    </source>
</reference>